<dbReference type="EMBL" id="JBBLYY010000023">
    <property type="protein sequence ID" value="MEK0170595.1"/>
    <property type="molecule type" value="Genomic_DNA"/>
</dbReference>
<dbReference type="Gene3D" id="3.90.1200.10">
    <property type="match status" value="1"/>
</dbReference>
<evidence type="ECO:0000259" key="1">
    <source>
        <dbReference type="Pfam" id="PF01636"/>
    </source>
</evidence>
<sequence>MQWGDTGLDDDQIAFVFRTLPDAVLVADDSWGLLDTRVLHVVAGDDSYTVKASGQDNTHFPRELEAHRTVTDALRTAGDAGALVSADEGHRVLVLERVPGHLALGTADEHAPDVHRQAGAVLRRLHDQGIRHDPTFLLHEQAKALRALDAPHRISAAVVARTRAALEMLPTDHPDELLVPTHGDFHPRNWIVDDGRLRVIDFGRFGWRPASFDLTRLAVLHWQHDPALEAAFFDGYGDDPRTPDAWRWLQLREAVGTATWAYAVGDEGFEAQGHDMLRRALAAF</sequence>
<dbReference type="RefSeq" id="WP_340196636.1">
    <property type="nucleotide sequence ID" value="NZ_JBBKAP010000042.1"/>
</dbReference>
<keyword evidence="3" id="KW-1185">Reference proteome</keyword>
<gene>
    <name evidence="2" type="ORF">WMN62_03855</name>
</gene>
<keyword evidence="2" id="KW-0808">Transferase</keyword>
<evidence type="ECO:0000313" key="2">
    <source>
        <dbReference type="EMBL" id="MEK0170595.1"/>
    </source>
</evidence>
<dbReference type="Proteomes" id="UP001370299">
    <property type="component" value="Unassembled WGS sequence"/>
</dbReference>
<dbReference type="EC" id="2.7.1.-" evidence="2"/>
<evidence type="ECO:0000313" key="3">
    <source>
        <dbReference type="Proteomes" id="UP001370299"/>
    </source>
</evidence>
<dbReference type="SUPFAM" id="SSF56112">
    <property type="entry name" value="Protein kinase-like (PK-like)"/>
    <property type="match status" value="1"/>
</dbReference>
<dbReference type="GO" id="GO:0016740">
    <property type="term" value="F:transferase activity"/>
    <property type="evidence" value="ECO:0007669"/>
    <property type="project" value="UniProtKB-KW"/>
</dbReference>
<dbReference type="Pfam" id="PF01636">
    <property type="entry name" value="APH"/>
    <property type="match status" value="1"/>
</dbReference>
<proteinExistence type="predicted"/>
<comment type="caution">
    <text evidence="2">The sequence shown here is derived from an EMBL/GenBank/DDBJ whole genome shotgun (WGS) entry which is preliminary data.</text>
</comment>
<reference evidence="2 3" key="1">
    <citation type="submission" date="2024-03" db="EMBL/GenBank/DDBJ databases">
        <title>Whole genomes of four grape xylem sap localized bacterial endophytes.</title>
        <authorList>
            <person name="Kumar G."/>
            <person name="Savka M.A."/>
        </authorList>
    </citation>
    <scope>NUCLEOTIDE SEQUENCE [LARGE SCALE GENOMIC DNA]</scope>
    <source>
        <strain evidence="2 3">RIT_GXS8</strain>
    </source>
</reference>
<accession>A0ABU8Y6Z1</accession>
<organism evidence="2 3">
    <name type="scientific">Curtobacterium citreum</name>
    <dbReference type="NCBI Taxonomy" id="2036"/>
    <lineage>
        <taxon>Bacteria</taxon>
        <taxon>Bacillati</taxon>
        <taxon>Actinomycetota</taxon>
        <taxon>Actinomycetes</taxon>
        <taxon>Micrococcales</taxon>
        <taxon>Microbacteriaceae</taxon>
        <taxon>Curtobacterium</taxon>
    </lineage>
</organism>
<name>A0ABU8Y6Z1_9MICO</name>
<dbReference type="InterPro" id="IPR011009">
    <property type="entry name" value="Kinase-like_dom_sf"/>
</dbReference>
<dbReference type="InterPro" id="IPR002575">
    <property type="entry name" value="Aminoglycoside_PTrfase"/>
</dbReference>
<feature type="domain" description="Aminoglycoside phosphotransferase" evidence="1">
    <location>
        <begin position="37"/>
        <end position="246"/>
    </location>
</feature>
<protein>
    <submittedName>
        <fullName evidence="2">Aminoglycoside phosphotransferase family protein</fullName>
        <ecNumber evidence="2">2.7.1.-</ecNumber>
    </submittedName>
</protein>